<dbReference type="EMBL" id="JXTC01000013">
    <property type="protein sequence ID" value="POO00445.1"/>
    <property type="molecule type" value="Genomic_DNA"/>
</dbReference>
<name>A0A2P5FRK8_TREOI</name>
<accession>A0A2P5FRK8</accession>
<dbReference type="Proteomes" id="UP000237000">
    <property type="component" value="Unassembled WGS sequence"/>
</dbReference>
<proteinExistence type="predicted"/>
<sequence length="222" mass="24197">MKGGFFLDVVVSKSPAVLELLAGKDQPLLVWGDTFLVLNLSFDIVNGVRAFNFKGDGFPSEGLHKNLHTTTETQDQMKGGFFLDVVVGKSPAILELLAGKDQPLLVRWDTFLVLDFGLDIVNCVGAFDLQGDGFPSKGLNEDLHTTTKTEHQVESGLFLDVVISKGAAILELFTGEDQPLLVWGNTLLVLNLGLDIIDGVRAFHLKGDGLSCESFHEDLHLF</sequence>
<gene>
    <name evidence="1" type="ORF">TorRG33x02_038580</name>
</gene>
<keyword evidence="2" id="KW-1185">Reference proteome</keyword>
<organism evidence="1 2">
    <name type="scientific">Trema orientale</name>
    <name type="common">Charcoal tree</name>
    <name type="synonym">Celtis orientalis</name>
    <dbReference type="NCBI Taxonomy" id="63057"/>
    <lineage>
        <taxon>Eukaryota</taxon>
        <taxon>Viridiplantae</taxon>
        <taxon>Streptophyta</taxon>
        <taxon>Embryophyta</taxon>
        <taxon>Tracheophyta</taxon>
        <taxon>Spermatophyta</taxon>
        <taxon>Magnoliopsida</taxon>
        <taxon>eudicotyledons</taxon>
        <taxon>Gunneridae</taxon>
        <taxon>Pentapetalae</taxon>
        <taxon>rosids</taxon>
        <taxon>fabids</taxon>
        <taxon>Rosales</taxon>
        <taxon>Cannabaceae</taxon>
        <taxon>Trema</taxon>
    </lineage>
</organism>
<protein>
    <submittedName>
        <fullName evidence="1">Uncharacterized protein</fullName>
    </submittedName>
</protein>
<dbReference type="InParanoid" id="A0A2P5FRK8"/>
<reference evidence="2" key="1">
    <citation type="submission" date="2016-06" db="EMBL/GenBank/DDBJ databases">
        <title>Parallel loss of symbiosis genes in relatives of nitrogen-fixing non-legume Parasponia.</title>
        <authorList>
            <person name="Van Velzen R."/>
            <person name="Holmer R."/>
            <person name="Bu F."/>
            <person name="Rutten L."/>
            <person name="Van Zeijl A."/>
            <person name="Liu W."/>
            <person name="Santuari L."/>
            <person name="Cao Q."/>
            <person name="Sharma T."/>
            <person name="Shen D."/>
            <person name="Roswanjaya Y."/>
            <person name="Wardhani T."/>
            <person name="Kalhor M.S."/>
            <person name="Jansen J."/>
            <person name="Van den Hoogen J."/>
            <person name="Gungor B."/>
            <person name="Hartog M."/>
            <person name="Hontelez J."/>
            <person name="Verver J."/>
            <person name="Yang W.-C."/>
            <person name="Schijlen E."/>
            <person name="Repin R."/>
            <person name="Schilthuizen M."/>
            <person name="Schranz E."/>
            <person name="Heidstra R."/>
            <person name="Miyata K."/>
            <person name="Fedorova E."/>
            <person name="Kohlen W."/>
            <person name="Bisseling T."/>
            <person name="Smit S."/>
            <person name="Geurts R."/>
        </authorList>
    </citation>
    <scope>NUCLEOTIDE SEQUENCE [LARGE SCALE GENOMIC DNA]</scope>
    <source>
        <strain evidence="2">cv. RG33-2</strain>
    </source>
</reference>
<dbReference type="OrthoDB" id="1749457at2759"/>
<evidence type="ECO:0000313" key="2">
    <source>
        <dbReference type="Proteomes" id="UP000237000"/>
    </source>
</evidence>
<dbReference type="STRING" id="63057.A0A2P5FRK8"/>
<evidence type="ECO:0000313" key="1">
    <source>
        <dbReference type="EMBL" id="POO00445.1"/>
    </source>
</evidence>
<dbReference type="AlphaFoldDB" id="A0A2P5FRK8"/>
<comment type="caution">
    <text evidence="1">The sequence shown here is derived from an EMBL/GenBank/DDBJ whole genome shotgun (WGS) entry which is preliminary data.</text>
</comment>